<name>A0A158EZZ1_9BURK</name>
<proteinExistence type="predicted"/>
<gene>
    <name evidence="1" type="ORF">AWB68_00166</name>
</gene>
<evidence type="ECO:0000313" key="2">
    <source>
        <dbReference type="Proteomes" id="UP000054770"/>
    </source>
</evidence>
<keyword evidence="2" id="KW-1185">Reference proteome</keyword>
<protein>
    <submittedName>
        <fullName evidence="1">Uncharacterized protein</fullName>
    </submittedName>
</protein>
<dbReference type="Proteomes" id="UP000054770">
    <property type="component" value="Unassembled WGS sequence"/>
</dbReference>
<dbReference type="EMBL" id="FCON02000001">
    <property type="protein sequence ID" value="SAL13166.1"/>
    <property type="molecule type" value="Genomic_DNA"/>
</dbReference>
<reference evidence="1" key="1">
    <citation type="submission" date="2016-01" db="EMBL/GenBank/DDBJ databases">
        <authorList>
            <person name="Peeters C."/>
        </authorList>
    </citation>
    <scope>NUCLEOTIDE SEQUENCE [LARGE SCALE GENOMIC DNA]</scope>
    <source>
        <strain evidence="1">LMG 22940</strain>
    </source>
</reference>
<dbReference type="AlphaFoldDB" id="A0A158EZZ1"/>
<evidence type="ECO:0000313" key="1">
    <source>
        <dbReference type="EMBL" id="SAL13166.1"/>
    </source>
</evidence>
<organism evidence="1 2">
    <name type="scientific">Caballeronia choica</name>
    <dbReference type="NCBI Taxonomy" id="326476"/>
    <lineage>
        <taxon>Bacteria</taxon>
        <taxon>Pseudomonadati</taxon>
        <taxon>Pseudomonadota</taxon>
        <taxon>Betaproteobacteria</taxon>
        <taxon>Burkholderiales</taxon>
        <taxon>Burkholderiaceae</taxon>
        <taxon>Caballeronia</taxon>
    </lineage>
</organism>
<dbReference type="RefSeq" id="WP_125482840.1">
    <property type="nucleotide sequence ID" value="NZ_FCON02000001.1"/>
</dbReference>
<comment type="caution">
    <text evidence="1">The sequence shown here is derived from an EMBL/GenBank/DDBJ whole genome shotgun (WGS) entry which is preliminary data.</text>
</comment>
<accession>A0A158EZZ1</accession>
<sequence length="65" mass="6903">MSHLVAVGMATFVVALNPIGNGSHGSVVQVDRSLPQGHRHWHLSAMALKEYCSGRHVGSPLDKSA</sequence>